<dbReference type="SUPFAM" id="SSF52540">
    <property type="entry name" value="P-loop containing nucleoside triphosphate hydrolases"/>
    <property type="match status" value="1"/>
</dbReference>
<keyword evidence="4" id="KW-1185">Reference proteome</keyword>
<dbReference type="Gene3D" id="3.40.50.300">
    <property type="entry name" value="P-loop containing nucleotide triphosphate hydrolases"/>
    <property type="match status" value="1"/>
</dbReference>
<comment type="caution">
    <text evidence="3">The sequence shown here is derived from an EMBL/GenBank/DDBJ whole genome shotgun (WGS) entry which is preliminary data.</text>
</comment>
<dbReference type="EMBL" id="JAFBDR010000019">
    <property type="protein sequence ID" value="MBM7572608.1"/>
    <property type="molecule type" value="Genomic_DNA"/>
</dbReference>
<dbReference type="InterPro" id="IPR050625">
    <property type="entry name" value="ParA/MinD_ATPase"/>
</dbReference>
<dbReference type="RefSeq" id="WP_204501135.1">
    <property type="nucleotide sequence ID" value="NZ_JAFBDR010000019.1"/>
</dbReference>
<gene>
    <name evidence="3" type="ORF">JOC48_003139</name>
</gene>
<evidence type="ECO:0000313" key="4">
    <source>
        <dbReference type="Proteomes" id="UP001296943"/>
    </source>
</evidence>
<organism evidence="3 4">
    <name type="scientific">Aquibacillus albus</name>
    <dbReference type="NCBI Taxonomy" id="1168171"/>
    <lineage>
        <taxon>Bacteria</taxon>
        <taxon>Bacillati</taxon>
        <taxon>Bacillota</taxon>
        <taxon>Bacilli</taxon>
        <taxon>Bacillales</taxon>
        <taxon>Bacillaceae</taxon>
        <taxon>Aquibacillus</taxon>
    </lineage>
</organism>
<evidence type="ECO:0000313" key="3">
    <source>
        <dbReference type="EMBL" id="MBM7572608.1"/>
    </source>
</evidence>
<evidence type="ECO:0000256" key="2">
    <source>
        <dbReference type="ARBA" id="ARBA00022840"/>
    </source>
</evidence>
<accession>A0ABS2N384</accession>
<dbReference type="Proteomes" id="UP001296943">
    <property type="component" value="Unassembled WGS sequence"/>
</dbReference>
<evidence type="ECO:0000256" key="1">
    <source>
        <dbReference type="ARBA" id="ARBA00022741"/>
    </source>
</evidence>
<sequence length="279" mass="30458">MAHMEDAKKSSAAKVVAVCSAKGGIGKTLLSVNLAVALNKNNLDVALMDADFQFGDVALALDLHPSFTIKDVIEELNQIDHTSIQDFLTEHATGVNILAAPEKPEYADLVTSEAVMKIIHLLKAQQDYLIVDNGIGIQEQSIDLLEQADKILLVTNLEMTALKNTKLMLETFRELGIRDKVSLVVNRYTMESLMEAKDVPEMLGEHHAFFIPNNFKLASQSLNLGLPFVLSQASSDLSKSIFKMAEGIASNTHASIETMKNKKSVLSHLLPFKGKGVNG</sequence>
<name>A0ABS2N384_9BACI</name>
<proteinExistence type="predicted"/>
<reference evidence="3 4" key="1">
    <citation type="submission" date="2021-01" db="EMBL/GenBank/DDBJ databases">
        <title>Genomic Encyclopedia of Type Strains, Phase IV (KMG-IV): sequencing the most valuable type-strain genomes for metagenomic binning, comparative biology and taxonomic classification.</title>
        <authorList>
            <person name="Goeker M."/>
        </authorList>
    </citation>
    <scope>NUCLEOTIDE SEQUENCE [LARGE SCALE GENOMIC DNA]</scope>
    <source>
        <strain evidence="3 4">DSM 23711</strain>
    </source>
</reference>
<dbReference type="InterPro" id="IPR033756">
    <property type="entry name" value="YlxH/NBP35"/>
</dbReference>
<protein>
    <submittedName>
        <fullName evidence="3">Pilus assembly protein CpaE</fullName>
    </submittedName>
</protein>
<dbReference type="Pfam" id="PF10609">
    <property type="entry name" value="ParA"/>
    <property type="match status" value="1"/>
</dbReference>
<dbReference type="PANTHER" id="PTHR43384:SF13">
    <property type="entry name" value="SLR0110 PROTEIN"/>
    <property type="match status" value="1"/>
</dbReference>
<dbReference type="InterPro" id="IPR027417">
    <property type="entry name" value="P-loop_NTPase"/>
</dbReference>
<keyword evidence="2" id="KW-0067">ATP-binding</keyword>
<keyword evidence="1" id="KW-0547">Nucleotide-binding</keyword>
<dbReference type="PANTHER" id="PTHR43384">
    <property type="entry name" value="SEPTUM SITE-DETERMINING PROTEIN MIND HOMOLOG, CHLOROPLASTIC-RELATED"/>
    <property type="match status" value="1"/>
</dbReference>